<dbReference type="PANTHER" id="PTHR10552">
    <property type="entry name" value="U2 SMALL NUCLEAR RIBONUCLEOPROTEIN A"/>
    <property type="match status" value="1"/>
</dbReference>
<dbReference type="FunFam" id="3.80.10.10:FF:000026">
    <property type="entry name" value="U2 small nuclear ribonucleoprotein A"/>
    <property type="match status" value="1"/>
</dbReference>
<evidence type="ECO:0000256" key="2">
    <source>
        <dbReference type="ARBA" id="ARBA00022614"/>
    </source>
</evidence>
<accession>A0A1J9S9J5</accession>
<evidence type="ECO:0000256" key="3">
    <source>
        <dbReference type="ARBA" id="ARBA00022737"/>
    </source>
</evidence>
<keyword evidence="2" id="KW-0433">Leucine-rich repeat</keyword>
<dbReference type="GO" id="GO:0005686">
    <property type="term" value="C:U2 snRNP"/>
    <property type="evidence" value="ECO:0007669"/>
    <property type="project" value="TreeGrafter"/>
</dbReference>
<evidence type="ECO:0000256" key="1">
    <source>
        <dbReference type="ARBA" id="ARBA00004123"/>
    </source>
</evidence>
<sequence>MRLTAEIIQHSLSYINPLGERELDLRGRQFTHIENMGAASADIECIDFTDNNIQMLGNLPHRPRVTTLLLARNRLSQIQTGIARAIPALTSLSLAENSVRELADLDPLGGFSRLTQLNLIGNPVCSKERQPRPSLISQNYRYYLIFRIPSLRFFDFQRVRDAERQKAKELFGTPDAPTELAQKVMSQRNTVPDVSAGPGADDVAGGMARVKLTDVERLNIQELIKNANTLDEITRLEKLLNEGKIPGQ</sequence>
<keyword evidence="8" id="KW-1185">Reference proteome</keyword>
<dbReference type="GO" id="GO:0000398">
    <property type="term" value="P:mRNA splicing, via spliceosome"/>
    <property type="evidence" value="ECO:0007669"/>
    <property type="project" value="InterPro"/>
</dbReference>
<protein>
    <recommendedName>
        <fullName evidence="6">U2 small nuclear ribonucleoprotein A'</fullName>
    </recommendedName>
</protein>
<dbReference type="Gene3D" id="3.80.10.10">
    <property type="entry name" value="Ribonuclease Inhibitor"/>
    <property type="match status" value="1"/>
</dbReference>
<dbReference type="SUPFAM" id="SSF52058">
    <property type="entry name" value="L domain-like"/>
    <property type="match status" value="1"/>
</dbReference>
<evidence type="ECO:0000313" key="7">
    <source>
        <dbReference type="EMBL" id="OJD36564.1"/>
    </source>
</evidence>
<evidence type="ECO:0000256" key="5">
    <source>
        <dbReference type="ARBA" id="ARBA00024196"/>
    </source>
</evidence>
<dbReference type="PANTHER" id="PTHR10552:SF6">
    <property type="entry name" value="U2 SMALL NUCLEAR RIBONUCLEOPROTEIN A"/>
    <property type="match status" value="1"/>
</dbReference>
<comment type="similarity">
    <text evidence="5">Belongs to the U2 small nuclear ribonucleoprotein A family.</text>
</comment>
<dbReference type="RefSeq" id="XP_020132824.1">
    <property type="nucleotide sequence ID" value="XM_020270301.1"/>
</dbReference>
<evidence type="ECO:0000313" key="8">
    <source>
        <dbReference type="Proteomes" id="UP000183809"/>
    </source>
</evidence>
<name>A0A1J9S9J5_9PEZI</name>
<dbReference type="OrthoDB" id="433501at2759"/>
<dbReference type="InterPro" id="IPR032675">
    <property type="entry name" value="LRR_dom_sf"/>
</dbReference>
<keyword evidence="4" id="KW-0539">Nucleus</keyword>
<evidence type="ECO:0000256" key="6">
    <source>
        <dbReference type="ARBA" id="ARBA00024238"/>
    </source>
</evidence>
<organism evidence="7 8">
    <name type="scientific">Diplodia corticola</name>
    <dbReference type="NCBI Taxonomy" id="236234"/>
    <lineage>
        <taxon>Eukaryota</taxon>
        <taxon>Fungi</taxon>
        <taxon>Dikarya</taxon>
        <taxon>Ascomycota</taxon>
        <taxon>Pezizomycotina</taxon>
        <taxon>Dothideomycetes</taxon>
        <taxon>Dothideomycetes incertae sedis</taxon>
        <taxon>Botryosphaeriales</taxon>
        <taxon>Botryosphaeriaceae</taxon>
        <taxon>Diplodia</taxon>
    </lineage>
</organism>
<comment type="subcellular location">
    <subcellularLocation>
        <location evidence="1">Nucleus</location>
    </subcellularLocation>
</comment>
<reference evidence="7 8" key="1">
    <citation type="submission" date="2016-10" db="EMBL/GenBank/DDBJ databases">
        <title>Proteomics and genomics reveal pathogen-plant mechanisms compatible with a hemibiotrophic lifestyle of Diplodia corticola.</title>
        <authorList>
            <person name="Fernandes I."/>
            <person name="De Jonge R."/>
            <person name="Van De Peer Y."/>
            <person name="Devreese B."/>
            <person name="Alves A."/>
            <person name="Esteves A.C."/>
        </authorList>
    </citation>
    <scope>NUCLEOTIDE SEQUENCE [LARGE SCALE GENOMIC DNA]</scope>
    <source>
        <strain evidence="7 8">CBS 112549</strain>
    </source>
</reference>
<dbReference type="STRING" id="236234.A0A1J9S9J5"/>
<comment type="caution">
    <text evidence="7">The sequence shown here is derived from an EMBL/GenBank/DDBJ whole genome shotgun (WGS) entry which is preliminary data.</text>
</comment>
<dbReference type="Proteomes" id="UP000183809">
    <property type="component" value="Unassembled WGS sequence"/>
</dbReference>
<evidence type="ECO:0000256" key="4">
    <source>
        <dbReference type="ARBA" id="ARBA00023242"/>
    </source>
</evidence>
<dbReference type="InterPro" id="IPR044640">
    <property type="entry name" value="RU2A"/>
</dbReference>
<dbReference type="EMBL" id="MNUE01000011">
    <property type="protein sequence ID" value="OJD36564.1"/>
    <property type="molecule type" value="Genomic_DNA"/>
</dbReference>
<dbReference type="AlphaFoldDB" id="A0A1J9S9J5"/>
<dbReference type="GO" id="GO:0030620">
    <property type="term" value="F:U2 snRNA binding"/>
    <property type="evidence" value="ECO:0007669"/>
    <property type="project" value="InterPro"/>
</dbReference>
<proteinExistence type="inferred from homology"/>
<keyword evidence="3" id="KW-0677">Repeat</keyword>
<dbReference type="GeneID" id="31010560"/>
<gene>
    <name evidence="7" type="ORF">BKCO1_11000120</name>
</gene>
<dbReference type="Pfam" id="PF14580">
    <property type="entry name" value="LRR_9"/>
    <property type="match status" value="1"/>
</dbReference>